<keyword evidence="2" id="KW-1185">Reference proteome</keyword>
<reference evidence="1" key="1">
    <citation type="submission" date="2022-04" db="EMBL/GenBank/DDBJ databases">
        <title>A functionally conserved STORR gene fusion in Papaver species that diverged 16.8 million years ago.</title>
        <authorList>
            <person name="Catania T."/>
        </authorList>
    </citation>
    <scope>NUCLEOTIDE SEQUENCE</scope>
    <source>
        <strain evidence="1">S-188037</strain>
    </source>
</reference>
<evidence type="ECO:0000313" key="1">
    <source>
        <dbReference type="EMBL" id="KAI3940450.1"/>
    </source>
</evidence>
<sequence>MQTLKEACKLELGDLKGGSLDAVFLTRNGKDNVKALFRQGQKWLRSLCRALGPIALLLMWSIVSGRSCRGQGRNRKGNMAKLGEWFRKKFLQCDRCLLAFGNTIHVLCSIIEETLVEKMNSLDKIRQTLLSLKQERYARARGMGKNSDES</sequence>
<name>A0AAD4XRP1_9MAGN</name>
<dbReference type="AlphaFoldDB" id="A0AAD4XRP1"/>
<dbReference type="EMBL" id="JAJJMB010005149">
    <property type="protein sequence ID" value="KAI3940450.1"/>
    <property type="molecule type" value="Genomic_DNA"/>
</dbReference>
<proteinExistence type="predicted"/>
<evidence type="ECO:0000313" key="2">
    <source>
        <dbReference type="Proteomes" id="UP001202328"/>
    </source>
</evidence>
<protein>
    <submittedName>
        <fullName evidence="1">Uncharacterized protein</fullName>
    </submittedName>
</protein>
<gene>
    <name evidence="1" type="ORF">MKW98_024857</name>
</gene>
<accession>A0AAD4XRP1</accession>
<comment type="caution">
    <text evidence="1">The sequence shown here is derived from an EMBL/GenBank/DDBJ whole genome shotgun (WGS) entry which is preliminary data.</text>
</comment>
<dbReference type="Proteomes" id="UP001202328">
    <property type="component" value="Unassembled WGS sequence"/>
</dbReference>
<organism evidence="1 2">
    <name type="scientific">Papaver atlanticum</name>
    <dbReference type="NCBI Taxonomy" id="357466"/>
    <lineage>
        <taxon>Eukaryota</taxon>
        <taxon>Viridiplantae</taxon>
        <taxon>Streptophyta</taxon>
        <taxon>Embryophyta</taxon>
        <taxon>Tracheophyta</taxon>
        <taxon>Spermatophyta</taxon>
        <taxon>Magnoliopsida</taxon>
        <taxon>Ranunculales</taxon>
        <taxon>Papaveraceae</taxon>
        <taxon>Papaveroideae</taxon>
        <taxon>Papaver</taxon>
    </lineage>
</organism>